<sequence length="133" mass="13903">MKRSHKTRLKVQGGKFRTESLVTLVDNEDGVVVRGLRVSGARWAGALYPAAAADAPHAPAPPLLLRYVPTEDAATADAVDAEAGGALQLCVYASAAREAELARVRAPLHAQYAARAALLHAPALHVAAHGRGQ</sequence>
<evidence type="ECO:0000313" key="2">
    <source>
        <dbReference type="Proteomes" id="UP000838878"/>
    </source>
</evidence>
<feature type="non-terminal residue" evidence="1">
    <location>
        <position position="133"/>
    </location>
</feature>
<dbReference type="AlphaFoldDB" id="A0A8J9V8E6"/>
<reference evidence="1" key="1">
    <citation type="submission" date="2021-12" db="EMBL/GenBank/DDBJ databases">
        <authorList>
            <person name="Martin H S."/>
        </authorList>
    </citation>
    <scope>NUCLEOTIDE SEQUENCE</scope>
</reference>
<protein>
    <submittedName>
        <fullName evidence="1">Uncharacterized protein</fullName>
    </submittedName>
</protein>
<evidence type="ECO:0000313" key="1">
    <source>
        <dbReference type="EMBL" id="CAH0717248.1"/>
    </source>
</evidence>
<dbReference type="Gene3D" id="3.10.490.20">
    <property type="match status" value="1"/>
</dbReference>
<proteinExistence type="predicted"/>
<dbReference type="Proteomes" id="UP000838878">
    <property type="component" value="Chromosome 12"/>
</dbReference>
<accession>A0A8J9V8E6</accession>
<gene>
    <name evidence="1" type="ORF">BINO364_LOCUS3881</name>
</gene>
<dbReference type="EMBL" id="OV170232">
    <property type="protein sequence ID" value="CAH0717248.1"/>
    <property type="molecule type" value="Genomic_DNA"/>
</dbReference>
<name>A0A8J9V8E6_9NEOP</name>
<organism evidence="1 2">
    <name type="scientific">Brenthis ino</name>
    <name type="common">lesser marbled fritillary</name>
    <dbReference type="NCBI Taxonomy" id="405034"/>
    <lineage>
        <taxon>Eukaryota</taxon>
        <taxon>Metazoa</taxon>
        <taxon>Ecdysozoa</taxon>
        <taxon>Arthropoda</taxon>
        <taxon>Hexapoda</taxon>
        <taxon>Insecta</taxon>
        <taxon>Pterygota</taxon>
        <taxon>Neoptera</taxon>
        <taxon>Endopterygota</taxon>
        <taxon>Lepidoptera</taxon>
        <taxon>Glossata</taxon>
        <taxon>Ditrysia</taxon>
        <taxon>Papilionoidea</taxon>
        <taxon>Nymphalidae</taxon>
        <taxon>Heliconiinae</taxon>
        <taxon>Argynnini</taxon>
        <taxon>Brenthis</taxon>
    </lineage>
</organism>
<dbReference type="InterPro" id="IPR043160">
    <property type="entry name" value="Dynein_C_barrel"/>
</dbReference>
<keyword evidence="2" id="KW-1185">Reference proteome</keyword>